<dbReference type="EMBL" id="JBHULN010000014">
    <property type="protein sequence ID" value="MFD2573017.1"/>
    <property type="molecule type" value="Genomic_DNA"/>
</dbReference>
<organism evidence="9 10">
    <name type="scientific">Spirosoma soli</name>
    <dbReference type="NCBI Taxonomy" id="1770529"/>
    <lineage>
        <taxon>Bacteria</taxon>
        <taxon>Pseudomonadati</taxon>
        <taxon>Bacteroidota</taxon>
        <taxon>Cytophagia</taxon>
        <taxon>Cytophagales</taxon>
        <taxon>Cytophagaceae</taxon>
        <taxon>Spirosoma</taxon>
    </lineage>
</organism>
<keyword evidence="3 6" id="KW-0812">Transmembrane</keyword>
<feature type="domain" description="MacB-like periplasmic core" evidence="8">
    <location>
        <begin position="103"/>
        <end position="323"/>
    </location>
</feature>
<evidence type="ECO:0000256" key="3">
    <source>
        <dbReference type="ARBA" id="ARBA00022692"/>
    </source>
</evidence>
<feature type="transmembrane region" description="Helical" evidence="6">
    <location>
        <begin position="458"/>
        <end position="480"/>
    </location>
</feature>
<evidence type="ECO:0000256" key="2">
    <source>
        <dbReference type="ARBA" id="ARBA00022475"/>
    </source>
</evidence>
<evidence type="ECO:0000259" key="7">
    <source>
        <dbReference type="Pfam" id="PF02687"/>
    </source>
</evidence>
<dbReference type="PANTHER" id="PTHR30572:SF18">
    <property type="entry name" value="ABC-TYPE MACROLIDE FAMILY EXPORT SYSTEM PERMEASE COMPONENT 2"/>
    <property type="match status" value="1"/>
</dbReference>
<dbReference type="InterPro" id="IPR047699">
    <property type="entry name" value="Permease_put_prefix"/>
</dbReference>
<keyword evidence="2" id="KW-1003">Cell membrane</keyword>
<dbReference type="InterPro" id="IPR025857">
    <property type="entry name" value="MacB_PCD"/>
</dbReference>
<feature type="transmembrane region" description="Helical" evidence="6">
    <location>
        <begin position="836"/>
        <end position="856"/>
    </location>
</feature>
<dbReference type="InterPro" id="IPR003838">
    <property type="entry name" value="ABC3_permease_C"/>
</dbReference>
<evidence type="ECO:0000313" key="9">
    <source>
        <dbReference type="EMBL" id="MFD2573017.1"/>
    </source>
</evidence>
<proteinExistence type="predicted"/>
<reference evidence="10" key="1">
    <citation type="journal article" date="2019" name="Int. J. Syst. Evol. Microbiol.">
        <title>The Global Catalogue of Microorganisms (GCM) 10K type strain sequencing project: providing services to taxonomists for standard genome sequencing and annotation.</title>
        <authorList>
            <consortium name="The Broad Institute Genomics Platform"/>
            <consortium name="The Broad Institute Genome Sequencing Center for Infectious Disease"/>
            <person name="Wu L."/>
            <person name="Ma J."/>
        </authorList>
    </citation>
    <scope>NUCLEOTIDE SEQUENCE [LARGE SCALE GENOMIC DNA]</scope>
    <source>
        <strain evidence="10">KCTC 42805</strain>
    </source>
</reference>
<keyword evidence="10" id="KW-1185">Reference proteome</keyword>
<dbReference type="RefSeq" id="WP_381525612.1">
    <property type="nucleotide sequence ID" value="NZ_JBHULN010000014.1"/>
</dbReference>
<comment type="caution">
    <text evidence="9">The sequence shown here is derived from an EMBL/GenBank/DDBJ whole genome shotgun (WGS) entry which is preliminary data.</text>
</comment>
<evidence type="ECO:0000256" key="4">
    <source>
        <dbReference type="ARBA" id="ARBA00022989"/>
    </source>
</evidence>
<sequence>MSKQPIPPRLATRLLRWFCAPHLLDEMEGDLDELFEERVASVGLRRARWRYWRDVLSLMRPQFMKRQATGTPDREYPNPSLITMIRSYLKIALRNQRNNGTFSLLNIGGLATGLVCFTVIALFVNRELRFDQFHHQPEQVYRVVKDFVNDDGTRVPDATTPPPLAPALQKDLPEVANATRLFPSWGNKVLVEYGDKRYYEPDGMAVDSSFFDVFDFAFRSGTKQAAFKNPNSILLTETFARKYFGDTNPIGKTLKVNINDGTLFTVTGVLKDVPANSHFTFSFLMPLTFDGDVSTQWGQYNFYTYVRLRPTADPTAFASKLQPLVNKYVPDNTNQFYTQALTDIHLTSALRWELGTNGDRSYVRILILIAVFIIILAGVNYVNLVTAQSSKRAKEIGVRKASGAPRSSVIRQFLVESVVTAMLAFVLAIAVVAVLLPFTNNLLGSGLSLFSAESRPVWLILVGVVLLVGLLAGLYPALYLSSFEPVKVLKGNFVTSRKGVVLRQGLVVFQFVISITLLAGALVVSRQLTFMQEKKVGFDQENIVVVSNAGGLTNRDALVDEWKKDPAVVNVGEATGVFGKSNWTIGVRAKGKRENLLLNFLVVDYDFLPTMDVALKEGRTFSRQFGTDSTAIVLNEAAVKQLGLTEPVVGRKIAWNSGDGPEADSNYYHVIGVVKDFHFSSFRETIKPFGFVANFKNPGTLFVKVRSADMAQTVAALQRIWTKFVPEKPFEYSFQDEQMAKLHESEARFQHLFSSLTTLAMIIACLGLFGLAIYTAEQRTKEIGVRKVLGASVPSVVALLSKDFLKLVLIAIIIAIPIAWYTMHQWLQGFAYKIDLSWWMFALAGVLAALVALLTVSYQSIKAALMNPVKCLRSE</sequence>
<feature type="domain" description="MacB-like periplasmic core" evidence="8">
    <location>
        <begin position="512"/>
        <end position="719"/>
    </location>
</feature>
<dbReference type="InterPro" id="IPR050250">
    <property type="entry name" value="Macrolide_Exporter_MacB"/>
</dbReference>
<accession>A0ABW5M8Y1</accession>
<feature type="transmembrane region" description="Helical" evidence="6">
    <location>
        <begin position="104"/>
        <end position="124"/>
    </location>
</feature>
<dbReference type="Pfam" id="PF02687">
    <property type="entry name" value="FtsX"/>
    <property type="match status" value="2"/>
</dbReference>
<keyword evidence="5 6" id="KW-0472">Membrane</keyword>
<keyword evidence="4 6" id="KW-1133">Transmembrane helix</keyword>
<comment type="subcellular location">
    <subcellularLocation>
        <location evidence="1">Cell membrane</location>
        <topology evidence="1">Multi-pass membrane protein</topology>
    </subcellularLocation>
</comment>
<evidence type="ECO:0000256" key="1">
    <source>
        <dbReference type="ARBA" id="ARBA00004651"/>
    </source>
</evidence>
<protein>
    <submittedName>
        <fullName evidence="9">ABC transporter permease</fullName>
    </submittedName>
</protein>
<evidence type="ECO:0000256" key="5">
    <source>
        <dbReference type="ARBA" id="ARBA00023136"/>
    </source>
</evidence>
<feature type="domain" description="ABC3 transporter permease C-terminal" evidence="7">
    <location>
        <begin position="756"/>
        <end position="868"/>
    </location>
</feature>
<feature type="transmembrane region" description="Helical" evidence="6">
    <location>
        <begin position="804"/>
        <end position="824"/>
    </location>
</feature>
<evidence type="ECO:0000259" key="8">
    <source>
        <dbReference type="Pfam" id="PF12704"/>
    </source>
</evidence>
<dbReference type="PANTHER" id="PTHR30572">
    <property type="entry name" value="MEMBRANE COMPONENT OF TRANSPORTER-RELATED"/>
    <property type="match status" value="1"/>
</dbReference>
<feature type="domain" description="ABC3 transporter permease C-terminal" evidence="7">
    <location>
        <begin position="367"/>
        <end position="485"/>
    </location>
</feature>
<dbReference type="NCBIfam" id="NF038404">
    <property type="entry name" value="perm_prefix_2"/>
    <property type="match status" value="1"/>
</dbReference>
<gene>
    <name evidence="9" type="ORF">ACFSUS_20410</name>
</gene>
<feature type="transmembrane region" description="Helical" evidence="6">
    <location>
        <begin position="413"/>
        <end position="438"/>
    </location>
</feature>
<feature type="transmembrane region" description="Helical" evidence="6">
    <location>
        <begin position="752"/>
        <end position="776"/>
    </location>
</feature>
<name>A0ABW5M8Y1_9BACT</name>
<dbReference type="Proteomes" id="UP001597469">
    <property type="component" value="Unassembled WGS sequence"/>
</dbReference>
<feature type="transmembrane region" description="Helical" evidence="6">
    <location>
        <begin position="501"/>
        <end position="524"/>
    </location>
</feature>
<feature type="transmembrane region" description="Helical" evidence="6">
    <location>
        <begin position="362"/>
        <end position="384"/>
    </location>
</feature>
<dbReference type="Pfam" id="PF12704">
    <property type="entry name" value="MacB_PCD"/>
    <property type="match status" value="2"/>
</dbReference>
<evidence type="ECO:0000313" key="10">
    <source>
        <dbReference type="Proteomes" id="UP001597469"/>
    </source>
</evidence>
<evidence type="ECO:0000256" key="6">
    <source>
        <dbReference type="SAM" id="Phobius"/>
    </source>
</evidence>